<dbReference type="OMA" id="WLKLHLN"/>
<evidence type="ECO:0000313" key="2">
    <source>
        <dbReference type="EMBL" id="CCC68502.1"/>
    </source>
</evidence>
<name>G0VA18_NAUCA</name>
<feature type="compositionally biased region" description="Low complexity" evidence="1">
    <location>
        <begin position="87"/>
        <end position="98"/>
    </location>
</feature>
<dbReference type="AlphaFoldDB" id="G0VA18"/>
<dbReference type="GO" id="GO:0097196">
    <property type="term" value="C:Shu complex"/>
    <property type="evidence" value="ECO:0007669"/>
    <property type="project" value="EnsemblFungi"/>
</dbReference>
<dbReference type="EMBL" id="HE576753">
    <property type="protein sequence ID" value="CCC68502.1"/>
    <property type="molecule type" value="Genomic_DNA"/>
</dbReference>
<keyword evidence="3" id="KW-1185">Reference proteome</keyword>
<dbReference type="HOGENOM" id="CLU_1115918_0_0_1"/>
<dbReference type="eggNOG" id="ENOG502S0XB">
    <property type="taxonomic scope" value="Eukaryota"/>
</dbReference>
<dbReference type="OrthoDB" id="4066852at2759"/>
<evidence type="ECO:0008006" key="4">
    <source>
        <dbReference type="Google" id="ProtNLM"/>
    </source>
</evidence>
<dbReference type="GO" id="GO:0035861">
    <property type="term" value="C:site of double-strand break"/>
    <property type="evidence" value="ECO:0007669"/>
    <property type="project" value="EnsemblFungi"/>
</dbReference>
<dbReference type="InParanoid" id="G0VA18"/>
<evidence type="ECO:0000256" key="1">
    <source>
        <dbReference type="SAM" id="MobiDB-lite"/>
    </source>
</evidence>
<sequence>MSSDSKTINYSQLFSQLIKPATSGDGGVMDDTMASFLYYLFPRELFIRALSLLESNDMFIYTFQPDSSLPLKESSTTKTFDDKDAVTKTSSDLTSSSKTDPDNERDSNEAEGKKEKEKEIEELVNDVYNEEDQFLHRLIVKPENTHSPPISVDLLNWFCSCSEFNELFHEELKKGEELSNCLIKEIDDMSEFSNDKFSQLDAHSLSRQKYFKFDKCLCHHLLAYSIILRSSPDILRYFTLKNCSVFHLRIDNLDEWLKLHINIVI</sequence>
<dbReference type="FunCoup" id="G0VA18">
    <property type="interactions" value="26"/>
</dbReference>
<organism evidence="2 3">
    <name type="scientific">Naumovozyma castellii</name>
    <name type="common">Yeast</name>
    <name type="synonym">Saccharomyces castellii</name>
    <dbReference type="NCBI Taxonomy" id="27288"/>
    <lineage>
        <taxon>Eukaryota</taxon>
        <taxon>Fungi</taxon>
        <taxon>Dikarya</taxon>
        <taxon>Ascomycota</taxon>
        <taxon>Saccharomycotina</taxon>
        <taxon>Saccharomycetes</taxon>
        <taxon>Saccharomycetales</taxon>
        <taxon>Saccharomycetaceae</taxon>
        <taxon>Naumovozyma</taxon>
    </lineage>
</organism>
<dbReference type="GO" id="GO:0000730">
    <property type="term" value="P:DNA recombinase assembly"/>
    <property type="evidence" value="ECO:0007669"/>
    <property type="project" value="EnsemblFungi"/>
</dbReference>
<reference key="2">
    <citation type="submission" date="2011-08" db="EMBL/GenBank/DDBJ databases">
        <title>Genome sequence of Naumovozyma castellii.</title>
        <authorList>
            <person name="Gordon J.L."/>
            <person name="Armisen D."/>
            <person name="Proux-Wera E."/>
            <person name="OhEigeartaigh S.S."/>
            <person name="Byrne K.P."/>
            <person name="Wolfe K.H."/>
        </authorList>
    </citation>
    <scope>NUCLEOTIDE SEQUENCE</scope>
    <source>
        <strain>Type strain:CBS 4309</strain>
    </source>
</reference>
<protein>
    <recommendedName>
        <fullName evidence="4">Suppressor of hydroxyurea sensitivity protein 2</fullName>
    </recommendedName>
</protein>
<accession>G0VA18</accession>
<proteinExistence type="predicted"/>
<dbReference type="GeneID" id="96902061"/>
<reference evidence="2 3" key="1">
    <citation type="journal article" date="2011" name="Proc. Natl. Acad. Sci. U.S.A.">
        <title>Evolutionary erosion of yeast sex chromosomes by mating-type switching accidents.</title>
        <authorList>
            <person name="Gordon J.L."/>
            <person name="Armisen D."/>
            <person name="Proux-Wera E."/>
            <person name="Oheigeartaigh S.S."/>
            <person name="Byrne K.P."/>
            <person name="Wolfe K.H."/>
        </authorList>
    </citation>
    <scope>NUCLEOTIDE SEQUENCE [LARGE SCALE GENOMIC DNA]</scope>
    <source>
        <strain evidence="3">ATCC 76901 / BCRC 22586 / CBS 4309 / NBRC 1992 / NRRL Y-12630</strain>
    </source>
</reference>
<feature type="region of interest" description="Disordered" evidence="1">
    <location>
        <begin position="82"/>
        <end position="118"/>
    </location>
</feature>
<gene>
    <name evidence="2" type="primary">NCAS0B04180</name>
    <name evidence="2" type="ordered locus">NCAS_0B04180</name>
</gene>
<evidence type="ECO:0000313" key="3">
    <source>
        <dbReference type="Proteomes" id="UP000001640"/>
    </source>
</evidence>
<feature type="compositionally biased region" description="Basic and acidic residues" evidence="1">
    <location>
        <begin position="99"/>
        <end position="118"/>
    </location>
</feature>
<dbReference type="Proteomes" id="UP000001640">
    <property type="component" value="Chromosome 2"/>
</dbReference>
<dbReference type="GO" id="GO:0043007">
    <property type="term" value="P:maintenance of rDNA"/>
    <property type="evidence" value="ECO:0007669"/>
    <property type="project" value="EnsemblFungi"/>
</dbReference>
<dbReference type="STRING" id="1064592.G0VA18"/>
<dbReference type="RefSeq" id="XP_003674875.1">
    <property type="nucleotide sequence ID" value="XM_003674827.1"/>
</dbReference>
<dbReference type="KEGG" id="ncs:NCAS_0B04180"/>